<keyword evidence="1" id="KW-0175">Coiled coil</keyword>
<evidence type="ECO:0000313" key="2">
    <source>
        <dbReference type="EMBL" id="ARF10981.1"/>
    </source>
</evidence>
<evidence type="ECO:0000256" key="1">
    <source>
        <dbReference type="SAM" id="Coils"/>
    </source>
</evidence>
<evidence type="ECO:0008006" key="3">
    <source>
        <dbReference type="Google" id="ProtNLM"/>
    </source>
</evidence>
<sequence length="336" mass="39006">MRTKIEINVKMNNRNIPSAVRNAVWNIYVGNDIKQGICFCCNTEPITTANFDCGHVESRNNNGKATIQNLRPICGLCNKSMGTKNMETFMENSGFKKNINWYGIKKDSFDDIKNDELVNVKNNDSVNVKNNDSVNVKNNDLVNVVHNSANNDLVYVKNNSVINVKNDNGIKNNGLYYCKYCDYKASNNYRLDRHYETPKHLKNKKNARMITNTRTITNARTITNKKSENIENVKNTKKTNNKKEKCKNCEILKNEYILLKKQYENLEKNLQIKEEKYDTLVDKLLLQTKEEKYDALVDKLLLQTNEEKNKLFDKLLSQTNKTHNNTYVTELYTLNI</sequence>
<dbReference type="SUPFAM" id="SSF57667">
    <property type="entry name" value="beta-beta-alpha zinc fingers"/>
    <property type="match status" value="1"/>
</dbReference>
<feature type="coiled-coil region" evidence="1">
    <location>
        <begin position="249"/>
        <end position="283"/>
    </location>
</feature>
<dbReference type="EMBL" id="KY684105">
    <property type="protein sequence ID" value="ARF10981.1"/>
    <property type="molecule type" value="Genomic_DNA"/>
</dbReference>
<dbReference type="Gene3D" id="1.10.30.50">
    <property type="match status" value="1"/>
</dbReference>
<organism evidence="2">
    <name type="scientific">Hokovirus HKV1</name>
    <dbReference type="NCBI Taxonomy" id="1977638"/>
    <lineage>
        <taxon>Viruses</taxon>
        <taxon>Varidnaviria</taxon>
        <taxon>Bamfordvirae</taxon>
        <taxon>Nucleocytoviricota</taxon>
        <taxon>Megaviricetes</taxon>
        <taxon>Imitervirales</taxon>
        <taxon>Mimiviridae</taxon>
        <taxon>Klosneuvirinae</taxon>
        <taxon>Hokovirus</taxon>
    </lineage>
</organism>
<reference evidence="2" key="1">
    <citation type="journal article" date="2017" name="Science">
        <title>Giant viruses with an expanded complement of translation system components.</title>
        <authorList>
            <person name="Schulz F."/>
            <person name="Yutin N."/>
            <person name="Ivanova N.N."/>
            <person name="Ortega D.R."/>
            <person name="Lee T.K."/>
            <person name="Vierheilig J."/>
            <person name="Daims H."/>
            <person name="Horn M."/>
            <person name="Wagner M."/>
            <person name="Jensen G.J."/>
            <person name="Kyrpides N.C."/>
            <person name="Koonin E.V."/>
            <person name="Woyke T."/>
        </authorList>
    </citation>
    <scope>NUCLEOTIDE SEQUENCE</scope>
    <source>
        <strain evidence="2">HKV1</strain>
    </source>
</reference>
<protein>
    <recommendedName>
        <fullName evidence="3">HNH endonuclease</fullName>
    </recommendedName>
</protein>
<gene>
    <name evidence="2" type="ORF">Hokovirus_3_254</name>
</gene>
<dbReference type="InterPro" id="IPR036236">
    <property type="entry name" value="Znf_C2H2_sf"/>
</dbReference>
<dbReference type="Gene3D" id="3.30.160.60">
    <property type="entry name" value="Classic Zinc Finger"/>
    <property type="match status" value="1"/>
</dbReference>
<accession>A0A1V0SH38</accession>
<name>A0A1V0SH38_9VIRU</name>
<proteinExistence type="predicted"/>